<evidence type="ECO:0000256" key="8">
    <source>
        <dbReference type="ARBA" id="ARBA00023049"/>
    </source>
</evidence>
<comment type="similarity">
    <text evidence="3">Belongs to the peptidase M13 family.</text>
</comment>
<feature type="domain" description="Peptidase M13 C-terminal" evidence="9">
    <location>
        <begin position="451"/>
        <end position="655"/>
    </location>
</feature>
<evidence type="ECO:0000256" key="6">
    <source>
        <dbReference type="ARBA" id="ARBA00022801"/>
    </source>
</evidence>
<feature type="domain" description="Peptidase M13 N-terminal" evidence="10">
    <location>
        <begin position="7"/>
        <end position="392"/>
    </location>
</feature>
<keyword evidence="12" id="KW-1185">Reference proteome</keyword>
<dbReference type="Pfam" id="PF01431">
    <property type="entry name" value="Peptidase_M13"/>
    <property type="match status" value="1"/>
</dbReference>
<keyword evidence="7" id="KW-0862">Zinc</keyword>
<comment type="caution">
    <text evidence="11">The sequence shown here is derived from an EMBL/GenBank/DDBJ whole genome shotgun (WGS) entry which is preliminary data.</text>
</comment>
<accession>A0A1D2N036</accession>
<dbReference type="PRINTS" id="PR00786">
    <property type="entry name" value="NEPRILYSIN"/>
</dbReference>
<sequence>MDVTADPCDNFFQFACGNWNKKHMIPEDRASISTFEVLSDQIQITLKGLLEEPVGNSDSEATKKAKDFYISCMNLSAIREQGAVPLQKLINNLGGWPVTQGFNWSPELSVEELIGRIRAELNMGVLLELWVGPDDKNSSVNIIQVDQMQLGLPSRDYFLNASREIHAYHMYMSELAVLFNATNITFAMEDLKKVIEFETSLANASLPEADRHDTSAIYKKQTLSSLERDIPEFNWKLYFKTFVKTELPSDEPIVSYAFPYLRDMALIVKTAEPRTVQNYVIWRVLMELTSHLIDKFQETKIEFRQVLMGVTSERERWHQCVEWTNKKVGMALGALFIRENFEPMAKETAQEMISNIRQAFIELLDENHWMDGPTRKVARHKALKMNERIGYPEFITRSDELNKEYLNLTISQTDFLENIVNFGKWKATQNLGKLRKPVNKDKWSMEPAVVNAFYDPNKNDIVFPAGILQPLFYSQYFPKSLNYGGIGVVIGHEITHGFDDKGRQFDSEGNLKEWWDNSTIASFRQQTQCIIDQYTSYTLNGLRINGKMTQGENIADNGGLKQAYRAFKKWERDHGTEPLLPGLEMMTHDQYFYLNFAQIWCGSMRPEDLLNKIRSAVHSPAPIRVLGPLSNSEEFAKAYSCPIGSTMNPREKCSIW</sequence>
<evidence type="ECO:0000256" key="5">
    <source>
        <dbReference type="ARBA" id="ARBA00022723"/>
    </source>
</evidence>
<dbReference type="PANTHER" id="PTHR11733:SF241">
    <property type="entry name" value="GH26575P-RELATED"/>
    <property type="match status" value="1"/>
</dbReference>
<evidence type="ECO:0000313" key="11">
    <source>
        <dbReference type="EMBL" id="ODM98653.1"/>
    </source>
</evidence>
<evidence type="ECO:0000256" key="1">
    <source>
        <dbReference type="ARBA" id="ARBA00001947"/>
    </source>
</evidence>
<evidence type="ECO:0000256" key="3">
    <source>
        <dbReference type="ARBA" id="ARBA00007357"/>
    </source>
</evidence>
<dbReference type="STRING" id="48709.A0A1D2N036"/>
<evidence type="ECO:0000256" key="7">
    <source>
        <dbReference type="ARBA" id="ARBA00022833"/>
    </source>
</evidence>
<dbReference type="PANTHER" id="PTHR11733">
    <property type="entry name" value="ZINC METALLOPROTEASE FAMILY M13 NEPRILYSIN-RELATED"/>
    <property type="match status" value="1"/>
</dbReference>
<comment type="subcellular location">
    <subcellularLocation>
        <location evidence="2">Cell membrane</location>
        <topology evidence="2">Single-pass type II membrane protein</topology>
    </subcellularLocation>
</comment>
<dbReference type="EMBL" id="LJIJ01000337">
    <property type="protein sequence ID" value="ODM98653.1"/>
    <property type="molecule type" value="Genomic_DNA"/>
</dbReference>
<name>A0A1D2N036_ORCCI</name>
<dbReference type="CDD" id="cd08662">
    <property type="entry name" value="M13"/>
    <property type="match status" value="1"/>
</dbReference>
<dbReference type="InterPro" id="IPR024079">
    <property type="entry name" value="MetalloPept_cat_dom_sf"/>
</dbReference>
<gene>
    <name evidence="11" type="ORF">Ocin01_08025</name>
</gene>
<dbReference type="InterPro" id="IPR008753">
    <property type="entry name" value="Peptidase_M13_N"/>
</dbReference>
<organism evidence="11 12">
    <name type="scientific">Orchesella cincta</name>
    <name type="common">Springtail</name>
    <name type="synonym">Podura cincta</name>
    <dbReference type="NCBI Taxonomy" id="48709"/>
    <lineage>
        <taxon>Eukaryota</taxon>
        <taxon>Metazoa</taxon>
        <taxon>Ecdysozoa</taxon>
        <taxon>Arthropoda</taxon>
        <taxon>Hexapoda</taxon>
        <taxon>Collembola</taxon>
        <taxon>Entomobryomorpha</taxon>
        <taxon>Entomobryoidea</taxon>
        <taxon>Orchesellidae</taxon>
        <taxon>Orchesellinae</taxon>
        <taxon>Orchesella</taxon>
    </lineage>
</organism>
<dbReference type="GO" id="GO:0016485">
    <property type="term" value="P:protein processing"/>
    <property type="evidence" value="ECO:0007669"/>
    <property type="project" value="TreeGrafter"/>
</dbReference>
<keyword evidence="8" id="KW-0482">Metalloprotease</keyword>
<dbReference type="Gene3D" id="1.10.1380.10">
    <property type="entry name" value="Neutral endopeptidase , domain2"/>
    <property type="match status" value="1"/>
</dbReference>
<protein>
    <submittedName>
        <fullName evidence="11">Membrane metallo-endopeptidase-like 1</fullName>
    </submittedName>
</protein>
<dbReference type="SUPFAM" id="SSF55486">
    <property type="entry name" value="Metalloproteases ('zincins'), catalytic domain"/>
    <property type="match status" value="1"/>
</dbReference>
<dbReference type="OrthoDB" id="6475849at2759"/>
<dbReference type="GO" id="GO:0046872">
    <property type="term" value="F:metal ion binding"/>
    <property type="evidence" value="ECO:0007669"/>
    <property type="project" value="UniProtKB-KW"/>
</dbReference>
<evidence type="ECO:0000256" key="2">
    <source>
        <dbReference type="ARBA" id="ARBA00004401"/>
    </source>
</evidence>
<dbReference type="Proteomes" id="UP000094527">
    <property type="component" value="Unassembled WGS sequence"/>
</dbReference>
<keyword evidence="4" id="KW-0645">Protease</keyword>
<dbReference type="Gene3D" id="3.40.390.10">
    <property type="entry name" value="Collagenase (Catalytic Domain)"/>
    <property type="match status" value="1"/>
</dbReference>
<evidence type="ECO:0000256" key="4">
    <source>
        <dbReference type="ARBA" id="ARBA00022670"/>
    </source>
</evidence>
<keyword evidence="6" id="KW-0378">Hydrolase</keyword>
<proteinExistence type="inferred from homology"/>
<dbReference type="PROSITE" id="PS51885">
    <property type="entry name" value="NEPRILYSIN"/>
    <property type="match status" value="1"/>
</dbReference>
<dbReference type="InterPro" id="IPR000718">
    <property type="entry name" value="Peptidase_M13"/>
</dbReference>
<dbReference type="GO" id="GO:0005886">
    <property type="term" value="C:plasma membrane"/>
    <property type="evidence" value="ECO:0007669"/>
    <property type="project" value="UniProtKB-SubCell"/>
</dbReference>
<dbReference type="OMA" id="RDNQATI"/>
<dbReference type="Pfam" id="PF05649">
    <property type="entry name" value="Peptidase_M13_N"/>
    <property type="match status" value="1"/>
</dbReference>
<keyword evidence="5" id="KW-0479">Metal-binding</keyword>
<evidence type="ECO:0000259" key="10">
    <source>
        <dbReference type="Pfam" id="PF05649"/>
    </source>
</evidence>
<dbReference type="InterPro" id="IPR018497">
    <property type="entry name" value="Peptidase_M13_C"/>
</dbReference>
<evidence type="ECO:0000259" key="9">
    <source>
        <dbReference type="Pfam" id="PF01431"/>
    </source>
</evidence>
<evidence type="ECO:0000313" key="12">
    <source>
        <dbReference type="Proteomes" id="UP000094527"/>
    </source>
</evidence>
<dbReference type="GO" id="GO:0004222">
    <property type="term" value="F:metalloendopeptidase activity"/>
    <property type="evidence" value="ECO:0007669"/>
    <property type="project" value="InterPro"/>
</dbReference>
<comment type="cofactor">
    <cofactor evidence="1">
        <name>Zn(2+)</name>
        <dbReference type="ChEBI" id="CHEBI:29105"/>
    </cofactor>
</comment>
<dbReference type="InterPro" id="IPR042089">
    <property type="entry name" value="Peptidase_M13_dom_2"/>
</dbReference>
<dbReference type="AlphaFoldDB" id="A0A1D2N036"/>
<reference evidence="11 12" key="1">
    <citation type="journal article" date="2016" name="Genome Biol. Evol.">
        <title>Gene Family Evolution Reflects Adaptation to Soil Environmental Stressors in the Genome of the Collembolan Orchesella cincta.</title>
        <authorList>
            <person name="Faddeeva-Vakhrusheva A."/>
            <person name="Derks M.F."/>
            <person name="Anvar S.Y."/>
            <person name="Agamennone V."/>
            <person name="Suring W."/>
            <person name="Smit S."/>
            <person name="van Straalen N.M."/>
            <person name="Roelofs D."/>
        </authorList>
    </citation>
    <scope>NUCLEOTIDE SEQUENCE [LARGE SCALE GENOMIC DNA]</scope>
    <source>
        <tissue evidence="11">Mixed pool</tissue>
    </source>
</reference>